<feature type="non-terminal residue" evidence="1">
    <location>
        <position position="1"/>
    </location>
</feature>
<gene>
    <name evidence="1" type="ORF">KI387_004186</name>
</gene>
<comment type="caution">
    <text evidence="1">The sequence shown here is derived from an EMBL/GenBank/DDBJ whole genome shotgun (WGS) entry which is preliminary data.</text>
</comment>
<dbReference type="AlphaFoldDB" id="A0AA38GZ92"/>
<keyword evidence="2" id="KW-1185">Reference proteome</keyword>
<reference evidence="1 2" key="1">
    <citation type="journal article" date="2021" name="Nat. Plants">
        <title>The Taxus genome provides insights into paclitaxel biosynthesis.</title>
        <authorList>
            <person name="Xiong X."/>
            <person name="Gou J."/>
            <person name="Liao Q."/>
            <person name="Li Y."/>
            <person name="Zhou Q."/>
            <person name="Bi G."/>
            <person name="Li C."/>
            <person name="Du R."/>
            <person name="Wang X."/>
            <person name="Sun T."/>
            <person name="Guo L."/>
            <person name="Liang H."/>
            <person name="Lu P."/>
            <person name="Wu Y."/>
            <person name="Zhang Z."/>
            <person name="Ro D.K."/>
            <person name="Shang Y."/>
            <person name="Huang S."/>
            <person name="Yan J."/>
        </authorList>
    </citation>
    <scope>NUCLEOTIDE SEQUENCE [LARGE SCALE GENOMIC DNA]</scope>
    <source>
        <strain evidence="1">Ta-2019</strain>
    </source>
</reference>
<name>A0AA38GZ92_TAXCH</name>
<dbReference type="EMBL" id="JAHRHJ020000001">
    <property type="protein sequence ID" value="KAH9332078.1"/>
    <property type="molecule type" value="Genomic_DNA"/>
</dbReference>
<evidence type="ECO:0000313" key="1">
    <source>
        <dbReference type="EMBL" id="KAH9332078.1"/>
    </source>
</evidence>
<sequence length="69" mass="7804">EFITGAFIRERELKSMSNTLNISFESEELSRSAPVVKNSGRIKRKRMAQTKIAPAMAKLDEQERSAESC</sequence>
<organism evidence="1 2">
    <name type="scientific">Taxus chinensis</name>
    <name type="common">Chinese yew</name>
    <name type="synonym">Taxus wallichiana var. chinensis</name>
    <dbReference type="NCBI Taxonomy" id="29808"/>
    <lineage>
        <taxon>Eukaryota</taxon>
        <taxon>Viridiplantae</taxon>
        <taxon>Streptophyta</taxon>
        <taxon>Embryophyta</taxon>
        <taxon>Tracheophyta</taxon>
        <taxon>Spermatophyta</taxon>
        <taxon>Pinopsida</taxon>
        <taxon>Pinidae</taxon>
        <taxon>Conifers II</taxon>
        <taxon>Cupressales</taxon>
        <taxon>Taxaceae</taxon>
        <taxon>Taxus</taxon>
    </lineage>
</organism>
<feature type="non-terminal residue" evidence="1">
    <location>
        <position position="69"/>
    </location>
</feature>
<dbReference type="Proteomes" id="UP000824469">
    <property type="component" value="Unassembled WGS sequence"/>
</dbReference>
<accession>A0AA38GZ92</accession>
<proteinExistence type="predicted"/>
<protein>
    <submittedName>
        <fullName evidence="1">Uncharacterized protein</fullName>
    </submittedName>
</protein>
<evidence type="ECO:0000313" key="2">
    <source>
        <dbReference type="Proteomes" id="UP000824469"/>
    </source>
</evidence>